<dbReference type="PANTHER" id="PTHR21053:SF2">
    <property type="entry name" value="TRANSCRIPTION ELONGATION FACTOR, MITOCHONDRIAL"/>
    <property type="match status" value="1"/>
</dbReference>
<dbReference type="Gene3D" id="1.10.150.280">
    <property type="entry name" value="AF1531-like domain"/>
    <property type="match status" value="1"/>
</dbReference>
<dbReference type="GO" id="GO:0042645">
    <property type="term" value="C:mitochondrial nucleoid"/>
    <property type="evidence" value="ECO:0007669"/>
    <property type="project" value="TreeGrafter"/>
</dbReference>
<dbReference type="InterPro" id="IPR010994">
    <property type="entry name" value="RuvA_2-like"/>
</dbReference>
<evidence type="ECO:0008006" key="3">
    <source>
        <dbReference type="Google" id="ProtNLM"/>
    </source>
</evidence>
<dbReference type="AlphaFoldDB" id="A0AA36FH56"/>
<evidence type="ECO:0000313" key="2">
    <source>
        <dbReference type="Proteomes" id="UP001162480"/>
    </source>
</evidence>
<dbReference type="Proteomes" id="UP001162480">
    <property type="component" value="Chromosome 22"/>
</dbReference>
<evidence type="ECO:0000313" key="1">
    <source>
        <dbReference type="EMBL" id="CAI9738906.1"/>
    </source>
</evidence>
<dbReference type="PANTHER" id="PTHR21053">
    <property type="entry name" value="TRANSCRIPTION ELONGATION FACTOR, MITOCHONDRIAL"/>
    <property type="match status" value="1"/>
</dbReference>
<sequence length="370" mass="43563">MDYLPRLSFKDLLIRQCNELLLFLITRIERDRLEMAFSFRNICRTAWRTYFRDISNKNISVKKYSKASTSESTLFDSFYSDDERKNILDCFNKASEIELLATRHLNKIKTSSVISHREQFGNFSTLNQISKVPGLSFLELQKLFNTLRSLNHERMKELVPASMLSPEVTRSQPNMTKQISDSITSLVALDIQTDRITWLKMSRNLDVVDWNQTMIFNKLYMKYDVTAYFEKIHNCIENLPKASIYTLENKTYRYPSLRVVPFVVSLRTIESMLVTMLNHNYNVDKTHRVYTIRPNAINRLFNLSIGGERVSGQHIFRDIINHKRTYCDLDVNISKPLSDRFFQYDTVQQEKITCCLLQALSFYKLIILNK</sequence>
<reference evidence="1" key="1">
    <citation type="submission" date="2023-08" db="EMBL/GenBank/DDBJ databases">
        <authorList>
            <person name="Alioto T."/>
            <person name="Alioto T."/>
            <person name="Gomez Garrido J."/>
        </authorList>
    </citation>
    <scope>NUCLEOTIDE SEQUENCE</scope>
</reference>
<dbReference type="InterPro" id="IPR039150">
    <property type="entry name" value="TEFM"/>
</dbReference>
<gene>
    <name evidence="1" type="ORF">OCTVUL_1B006296</name>
</gene>
<dbReference type="GO" id="GO:0006392">
    <property type="term" value="P:transcription elongation by mitochondrial RNA polymerase"/>
    <property type="evidence" value="ECO:0007669"/>
    <property type="project" value="InterPro"/>
</dbReference>
<proteinExistence type="predicted"/>
<dbReference type="GO" id="GO:0030337">
    <property type="term" value="F:DNA polymerase processivity factor activity"/>
    <property type="evidence" value="ECO:0007669"/>
    <property type="project" value="TreeGrafter"/>
</dbReference>
<dbReference type="SUPFAM" id="SSF47781">
    <property type="entry name" value="RuvA domain 2-like"/>
    <property type="match status" value="1"/>
</dbReference>
<keyword evidence="2" id="KW-1185">Reference proteome</keyword>
<organism evidence="1 2">
    <name type="scientific">Octopus vulgaris</name>
    <name type="common">Common octopus</name>
    <dbReference type="NCBI Taxonomy" id="6645"/>
    <lineage>
        <taxon>Eukaryota</taxon>
        <taxon>Metazoa</taxon>
        <taxon>Spiralia</taxon>
        <taxon>Lophotrochozoa</taxon>
        <taxon>Mollusca</taxon>
        <taxon>Cephalopoda</taxon>
        <taxon>Coleoidea</taxon>
        <taxon>Octopodiformes</taxon>
        <taxon>Octopoda</taxon>
        <taxon>Incirrata</taxon>
        <taxon>Octopodidae</taxon>
        <taxon>Octopus</taxon>
    </lineage>
</organism>
<protein>
    <recommendedName>
        <fullName evidence="3">Transcription elongation factor, mitochondrial</fullName>
    </recommendedName>
</protein>
<accession>A0AA36FH56</accession>
<dbReference type="EMBL" id="OX597835">
    <property type="protein sequence ID" value="CAI9738906.1"/>
    <property type="molecule type" value="Genomic_DNA"/>
</dbReference>
<name>A0AA36FH56_OCTVU</name>